<accession>A0A2W6NEM1</accession>
<comment type="caution">
    <text evidence="1">The sequence shown here is derived from an EMBL/GenBank/DDBJ whole genome shotgun (WGS) entry which is preliminary data.</text>
</comment>
<protein>
    <recommendedName>
        <fullName evidence="3">Capsule biosynthesis protein CapA</fullName>
    </recommendedName>
</protein>
<evidence type="ECO:0000313" key="1">
    <source>
        <dbReference type="EMBL" id="PZT47420.1"/>
    </source>
</evidence>
<dbReference type="Proteomes" id="UP000249746">
    <property type="component" value="Unassembled WGS sequence"/>
</dbReference>
<evidence type="ECO:0008006" key="3">
    <source>
        <dbReference type="Google" id="ProtNLM"/>
    </source>
</evidence>
<keyword evidence="2" id="KW-1185">Reference proteome</keyword>
<name>A0A2W6NEM1_9HELI</name>
<gene>
    <name evidence="1" type="ORF">B6S12_09110</name>
</gene>
<dbReference type="RefSeq" id="WP_111230490.1">
    <property type="nucleotide sequence ID" value="NZ_NBIU01000035.1"/>
</dbReference>
<evidence type="ECO:0000313" key="2">
    <source>
        <dbReference type="Proteomes" id="UP000249746"/>
    </source>
</evidence>
<organism evidence="1 2">
    <name type="scientific">Helicobacter valdiviensis</name>
    <dbReference type="NCBI Taxonomy" id="1458358"/>
    <lineage>
        <taxon>Bacteria</taxon>
        <taxon>Pseudomonadati</taxon>
        <taxon>Campylobacterota</taxon>
        <taxon>Epsilonproteobacteria</taxon>
        <taxon>Campylobacterales</taxon>
        <taxon>Helicobacteraceae</taxon>
        <taxon>Helicobacter</taxon>
    </lineage>
</organism>
<dbReference type="AlphaFoldDB" id="A0A2W6NEM1"/>
<dbReference type="EMBL" id="NBIU01000035">
    <property type="protein sequence ID" value="PZT47420.1"/>
    <property type="molecule type" value="Genomic_DNA"/>
</dbReference>
<reference evidence="1 2" key="1">
    <citation type="submission" date="2017-03" db="EMBL/GenBank/DDBJ databases">
        <title>Genomic and clinical evidence uncovers the enterohepatic species Helicobacter valdiviensis as a potential human intestinal pathogen.</title>
        <authorList>
            <person name="Fresia P."/>
            <person name="Jara R."/>
            <person name="Sierra R."/>
            <person name="Ferres I."/>
            <person name="Greif G."/>
            <person name="Iraola G."/>
            <person name="Collado L."/>
        </authorList>
    </citation>
    <scope>NUCLEOTIDE SEQUENCE [LARGE SCALE GENOMIC DNA]</scope>
    <source>
        <strain evidence="1 2">WBE14</strain>
    </source>
</reference>
<sequence>MFAYARKIKAKYEDFKAIHIRSGDVIYDKYSKARYNQPSIYKRALVNEVAVATIKEQLQKGYKIICFGNDLKMCDTLKKEAKKSFINGKDLYIVSDFVEKLPKEFQSGIYRALFEIYLMSLANILCYSQESGFSSLATMIGEVSGISLYEFCSKDKQYQMLMETTNKIKGISCEQKAYSSFYAYYIGKELGLNKKILLSYIQSAKEFDGNNLLFVLIEISCFFRQDLAQCNFMLQEILDKQENEFLEVLFTYIEGKGFVQGEFFMDYLRNYNRGYLAISYVALKIAQILGNSILEQKILKELNNKINIAKLKNKEQKLKGADFIIKNSLYFKLGELMALNFTKKFGYLKIIVQIPLVFVRYYFDEFKIKSFPKIVNYSDYEMAKRLYNHPYYRLGFALVQAYKNFYKGGFIEFYKEVRKILRDYKRT</sequence>
<proteinExistence type="predicted"/>